<dbReference type="Proteomes" id="UP000551758">
    <property type="component" value="Unassembled WGS sequence"/>
</dbReference>
<evidence type="ECO:0000313" key="2">
    <source>
        <dbReference type="EMBL" id="KAF5912700.1"/>
    </source>
</evidence>
<protein>
    <submittedName>
        <fullName evidence="2">Uncharacterized protein</fullName>
    </submittedName>
</protein>
<reference evidence="2 3" key="1">
    <citation type="journal article" date="2020" name="Mol. Biol. Evol.">
        <title>Interspecific Gene Flow and the Evolution of Specialization in Black and White Rhinoceros.</title>
        <authorList>
            <person name="Moodley Y."/>
            <person name="Westbury M.V."/>
            <person name="Russo I.M."/>
            <person name="Gopalakrishnan S."/>
            <person name="Rakotoarivelo A."/>
            <person name="Olsen R.A."/>
            <person name="Prost S."/>
            <person name="Tunstall T."/>
            <person name="Ryder O.A."/>
            <person name="Dalen L."/>
            <person name="Bruford M.W."/>
        </authorList>
    </citation>
    <scope>NUCLEOTIDE SEQUENCE [LARGE SCALE GENOMIC DNA]</scope>
    <source>
        <strain evidence="2">SBR-YM</strain>
        <tissue evidence="2">Skin</tissue>
    </source>
</reference>
<gene>
    <name evidence="2" type="ORF">HPG69_007690</name>
</gene>
<feature type="compositionally biased region" description="Basic and acidic residues" evidence="1">
    <location>
        <begin position="129"/>
        <end position="138"/>
    </location>
</feature>
<proteinExistence type="predicted"/>
<feature type="compositionally biased region" description="Polar residues" evidence="1">
    <location>
        <begin position="139"/>
        <end position="152"/>
    </location>
</feature>
<accession>A0A7J7EA44</accession>
<organism evidence="2 3">
    <name type="scientific">Diceros bicornis minor</name>
    <name type="common">South-central black rhinoceros</name>
    <dbReference type="NCBI Taxonomy" id="77932"/>
    <lineage>
        <taxon>Eukaryota</taxon>
        <taxon>Metazoa</taxon>
        <taxon>Chordata</taxon>
        <taxon>Craniata</taxon>
        <taxon>Vertebrata</taxon>
        <taxon>Euteleostomi</taxon>
        <taxon>Mammalia</taxon>
        <taxon>Eutheria</taxon>
        <taxon>Laurasiatheria</taxon>
        <taxon>Perissodactyla</taxon>
        <taxon>Rhinocerotidae</taxon>
        <taxon>Diceros</taxon>
    </lineage>
</organism>
<keyword evidence="3" id="KW-1185">Reference proteome</keyword>
<evidence type="ECO:0000256" key="1">
    <source>
        <dbReference type="SAM" id="MobiDB-lite"/>
    </source>
</evidence>
<sequence>AVPPESCAFTSWLLHHAGEEVLNPAGHVLPPGDPLLVSWRDSPKKPVLSSHNSVMFRYMKTTKIPPPGCKFTLLHSPTEQEIEEPREGMAKKEEDHVETKGQDDGNGGPTAGLRDRVLTSLECSTGPLDPHHPEDSLSEKAQMSPMSSSGKATLSPPHTALLEMSCLLGSLIQMQQCSLTQPRAAPAAREVNKGGAG</sequence>
<feature type="non-terminal residue" evidence="2">
    <location>
        <position position="197"/>
    </location>
</feature>
<name>A0A7J7EA44_DICBM</name>
<evidence type="ECO:0000313" key="3">
    <source>
        <dbReference type="Proteomes" id="UP000551758"/>
    </source>
</evidence>
<feature type="region of interest" description="Disordered" evidence="1">
    <location>
        <begin position="79"/>
        <end position="156"/>
    </location>
</feature>
<feature type="compositionally biased region" description="Basic and acidic residues" evidence="1">
    <location>
        <begin position="83"/>
        <end position="103"/>
    </location>
</feature>
<comment type="caution">
    <text evidence="2">The sequence shown here is derived from an EMBL/GenBank/DDBJ whole genome shotgun (WGS) entry which is preliminary data.</text>
</comment>
<dbReference type="EMBL" id="JACDTQ010003801">
    <property type="protein sequence ID" value="KAF5912700.1"/>
    <property type="molecule type" value="Genomic_DNA"/>
</dbReference>
<dbReference type="AlphaFoldDB" id="A0A7J7EA44"/>